<keyword evidence="6 10" id="KW-0812">Transmembrane</keyword>
<comment type="similarity">
    <text evidence="2">Belongs to the membrane fusion protein (MFP) (TC 8.A.1) family.</text>
</comment>
<evidence type="ECO:0000256" key="1">
    <source>
        <dbReference type="ARBA" id="ARBA00004377"/>
    </source>
</evidence>
<dbReference type="GO" id="GO:0009306">
    <property type="term" value="P:protein secretion"/>
    <property type="evidence" value="ECO:0007669"/>
    <property type="project" value="InterPro"/>
</dbReference>
<proteinExistence type="inferred from homology"/>
<dbReference type="GO" id="GO:0005886">
    <property type="term" value="C:plasma membrane"/>
    <property type="evidence" value="ECO:0007669"/>
    <property type="project" value="UniProtKB-SubCell"/>
</dbReference>
<dbReference type="InterPro" id="IPR050739">
    <property type="entry name" value="MFP"/>
</dbReference>
<dbReference type="Proteomes" id="UP000885706">
    <property type="component" value="Unassembled WGS sequence"/>
</dbReference>
<evidence type="ECO:0000256" key="9">
    <source>
        <dbReference type="SAM" id="Coils"/>
    </source>
</evidence>
<accession>A0A7V0NE29</accession>
<protein>
    <submittedName>
        <fullName evidence="13">HlyD family type I secretion periplasmic adaptor subunit</fullName>
    </submittedName>
</protein>
<evidence type="ECO:0000256" key="4">
    <source>
        <dbReference type="ARBA" id="ARBA00022475"/>
    </source>
</evidence>
<evidence type="ECO:0000256" key="10">
    <source>
        <dbReference type="SAM" id="Phobius"/>
    </source>
</evidence>
<name>A0A7V0NE29_DESA2</name>
<dbReference type="Gene3D" id="2.40.30.170">
    <property type="match status" value="1"/>
</dbReference>
<evidence type="ECO:0000259" key="12">
    <source>
        <dbReference type="Pfam" id="PF26002"/>
    </source>
</evidence>
<evidence type="ECO:0000256" key="8">
    <source>
        <dbReference type="ARBA" id="ARBA00023136"/>
    </source>
</evidence>
<keyword evidence="3" id="KW-0813">Transport</keyword>
<dbReference type="PRINTS" id="PR01490">
    <property type="entry name" value="RTXTOXIND"/>
</dbReference>
<dbReference type="Gene3D" id="2.40.50.100">
    <property type="match status" value="1"/>
</dbReference>
<feature type="domain" description="AprE-like beta-barrel" evidence="12">
    <location>
        <begin position="317"/>
        <end position="408"/>
    </location>
</feature>
<evidence type="ECO:0000256" key="5">
    <source>
        <dbReference type="ARBA" id="ARBA00022519"/>
    </source>
</evidence>
<dbReference type="PANTHER" id="PTHR30386:SF17">
    <property type="entry name" value="ALKALINE PROTEASE SECRETION PROTEIN APRE"/>
    <property type="match status" value="1"/>
</dbReference>
<dbReference type="Pfam" id="PF26002">
    <property type="entry name" value="Beta-barrel_AprE"/>
    <property type="match status" value="1"/>
</dbReference>
<evidence type="ECO:0000256" key="7">
    <source>
        <dbReference type="ARBA" id="ARBA00022989"/>
    </source>
</evidence>
<dbReference type="NCBIfam" id="TIGR01843">
    <property type="entry name" value="type_I_hlyD"/>
    <property type="match status" value="1"/>
</dbReference>
<dbReference type="EMBL" id="DQWQ01000005">
    <property type="protein sequence ID" value="HDD35180.1"/>
    <property type="molecule type" value="Genomic_DNA"/>
</dbReference>
<evidence type="ECO:0000256" key="3">
    <source>
        <dbReference type="ARBA" id="ARBA00022448"/>
    </source>
</evidence>
<comment type="caution">
    <text evidence="13">The sequence shown here is derived from an EMBL/GenBank/DDBJ whole genome shotgun (WGS) entry which is preliminary data.</text>
</comment>
<keyword evidence="9" id="KW-0175">Coiled coil</keyword>
<dbReference type="InterPro" id="IPR058781">
    <property type="entry name" value="HH_AprE-like"/>
</dbReference>
<organism evidence="13">
    <name type="scientific">Desulfofervidus auxilii</name>
    <dbReference type="NCBI Taxonomy" id="1621989"/>
    <lineage>
        <taxon>Bacteria</taxon>
        <taxon>Pseudomonadati</taxon>
        <taxon>Thermodesulfobacteriota</taxon>
        <taxon>Candidatus Desulfofervidia</taxon>
        <taxon>Candidatus Desulfofervidales</taxon>
        <taxon>Candidatus Desulfofervidaceae</taxon>
        <taxon>Candidatus Desulfofervidus</taxon>
    </lineage>
</organism>
<feature type="transmembrane region" description="Helical" evidence="10">
    <location>
        <begin position="7"/>
        <end position="30"/>
    </location>
</feature>
<evidence type="ECO:0000259" key="11">
    <source>
        <dbReference type="Pfam" id="PF25994"/>
    </source>
</evidence>
<keyword evidence="4" id="KW-1003">Cell membrane</keyword>
<feature type="coiled-coil region" evidence="9">
    <location>
        <begin position="205"/>
        <end position="275"/>
    </location>
</feature>
<dbReference type="Pfam" id="PF25994">
    <property type="entry name" value="HH_AprE"/>
    <property type="match status" value="1"/>
</dbReference>
<evidence type="ECO:0000256" key="2">
    <source>
        <dbReference type="ARBA" id="ARBA00009477"/>
    </source>
</evidence>
<dbReference type="AlphaFoldDB" id="A0A7V0NE29"/>
<keyword evidence="7 10" id="KW-1133">Transmembrane helix</keyword>
<keyword evidence="5" id="KW-0997">Cell inner membrane</keyword>
<gene>
    <name evidence="13" type="ORF">ENF30_00085</name>
</gene>
<dbReference type="SUPFAM" id="SSF111369">
    <property type="entry name" value="HlyD-like secretion proteins"/>
    <property type="match status" value="1"/>
</dbReference>
<evidence type="ECO:0000313" key="13">
    <source>
        <dbReference type="EMBL" id="HDD35180.1"/>
    </source>
</evidence>
<dbReference type="PANTHER" id="PTHR30386">
    <property type="entry name" value="MEMBRANE FUSION SUBUNIT OF EMRAB-TOLC MULTIDRUG EFFLUX PUMP"/>
    <property type="match status" value="1"/>
</dbReference>
<evidence type="ECO:0000256" key="6">
    <source>
        <dbReference type="ARBA" id="ARBA00022692"/>
    </source>
</evidence>
<dbReference type="PROSITE" id="PS00543">
    <property type="entry name" value="HLYD_FAMILY"/>
    <property type="match status" value="1"/>
</dbReference>
<comment type="subcellular location">
    <subcellularLocation>
        <location evidence="1">Cell inner membrane</location>
        <topology evidence="1">Single-pass membrane protein</topology>
    </subcellularLocation>
</comment>
<feature type="domain" description="AprE-like long alpha-helical hairpin" evidence="11">
    <location>
        <begin position="86"/>
        <end position="274"/>
    </location>
</feature>
<reference evidence="13" key="1">
    <citation type="journal article" date="2020" name="mSystems">
        <title>Genome- and Community-Level Interaction Insights into Carbon Utilization and Element Cycling Functions of Hydrothermarchaeota in Hydrothermal Sediment.</title>
        <authorList>
            <person name="Zhou Z."/>
            <person name="Liu Y."/>
            <person name="Xu W."/>
            <person name="Pan J."/>
            <person name="Luo Z.H."/>
            <person name="Li M."/>
        </authorList>
    </citation>
    <scope>NUCLEOTIDE SEQUENCE [LARGE SCALE GENOMIC DNA]</scope>
    <source>
        <strain evidence="13">HyVt-113</strain>
    </source>
</reference>
<dbReference type="InterPro" id="IPR010129">
    <property type="entry name" value="T1SS_HlyD"/>
</dbReference>
<dbReference type="InterPro" id="IPR006144">
    <property type="entry name" value="Secretion_HlyD_CS"/>
</dbReference>
<keyword evidence="8 10" id="KW-0472">Membrane</keyword>
<sequence length="430" mass="49452">MNKKSPYFIIKITIFILIFTFGVFLVWASFAPLEQGAPANGFVKVANYRKIIQHQYGGTVKEIFVHEGDFVKKGDVLIKLEDSEIKAQFAHIKAEYISALAIYSRLNAEKYFLSKIVYPPEVLKMKSIPEIKKVIQIQEEVFRARRAKFEADKKIIMESLKGFQNYAETLEKQKFYYQNQLKIIETQIESLKKLANEGYYPKNRLLELERKAQELRADIARTTAEQQRALTNVNESLMRLKALEKEYLKEVETELAEIEKRLLSLKESYLAIKDKLEKTWIKAPEDGIVMNLKIHTIGGVIMPGEPIMEIVPKDAELIVEAKLSPLHIEEVKVGQLVDLRFIALDPKKTPVLTGTLIYVSPDILTDEKTGYPYYLVKAKIDKSSMKEIQKLNKEITPGMPVQVIIKTGKRTFLSYLLKPFIDRLATAFLK</sequence>
<dbReference type="InterPro" id="IPR058982">
    <property type="entry name" value="Beta-barrel_AprE"/>
</dbReference>